<comment type="caution">
    <text evidence="1">The sequence shown here is derived from an EMBL/GenBank/DDBJ whole genome shotgun (WGS) entry which is preliminary data.</text>
</comment>
<proteinExistence type="predicted"/>
<dbReference type="EMBL" id="CAJNYD010000624">
    <property type="protein sequence ID" value="CAF3281055.1"/>
    <property type="molecule type" value="Genomic_DNA"/>
</dbReference>
<name>A0A817RVP6_9BILA</name>
<evidence type="ECO:0000313" key="3">
    <source>
        <dbReference type="Proteomes" id="UP000663833"/>
    </source>
</evidence>
<dbReference type="EMBL" id="CAJNYT010004767">
    <property type="protein sequence ID" value="CAF3688704.1"/>
    <property type="molecule type" value="Genomic_DNA"/>
</dbReference>
<protein>
    <submittedName>
        <fullName evidence="1">Uncharacterized protein</fullName>
    </submittedName>
</protein>
<gene>
    <name evidence="2" type="ORF">GRG538_LOCUS27537</name>
    <name evidence="1" type="ORF">LUA448_LOCUS6541</name>
</gene>
<dbReference type="Proteomes" id="UP000663872">
    <property type="component" value="Unassembled WGS sequence"/>
</dbReference>
<organism evidence="1 3">
    <name type="scientific">Rotaria socialis</name>
    <dbReference type="NCBI Taxonomy" id="392032"/>
    <lineage>
        <taxon>Eukaryota</taxon>
        <taxon>Metazoa</taxon>
        <taxon>Spiralia</taxon>
        <taxon>Gnathifera</taxon>
        <taxon>Rotifera</taxon>
        <taxon>Eurotatoria</taxon>
        <taxon>Bdelloidea</taxon>
        <taxon>Philodinida</taxon>
        <taxon>Philodinidae</taxon>
        <taxon>Rotaria</taxon>
    </lineage>
</organism>
<accession>A0A817RVP6</accession>
<evidence type="ECO:0000313" key="2">
    <source>
        <dbReference type="EMBL" id="CAF3688704.1"/>
    </source>
</evidence>
<evidence type="ECO:0000313" key="1">
    <source>
        <dbReference type="EMBL" id="CAF3281055.1"/>
    </source>
</evidence>
<sequence length="121" mass="13787">MDYFASPQRASPYLPPLIIGVDFNKCEANMVGTGDEPFYKWTEQMGMVGSRTTWNQLIKLGEKIRGKNFGVKRFMQQIFVAMAQGEIDFEATLNTKFPEIQPMTINAFLAKWWGSNKGQLP</sequence>
<reference evidence="1" key="1">
    <citation type="submission" date="2021-02" db="EMBL/GenBank/DDBJ databases">
        <authorList>
            <person name="Nowell W R."/>
        </authorList>
    </citation>
    <scope>NUCLEOTIDE SEQUENCE</scope>
</reference>
<dbReference type="Proteomes" id="UP000663833">
    <property type="component" value="Unassembled WGS sequence"/>
</dbReference>
<dbReference type="AlphaFoldDB" id="A0A817RVP6"/>